<dbReference type="eggNOG" id="KOG4591">
    <property type="taxonomic scope" value="Eukaryota"/>
</dbReference>
<dbReference type="KEGG" id="hro:HELRODRAFT_168136"/>
<dbReference type="RefSeq" id="XP_009012060.1">
    <property type="nucleotide sequence ID" value="XM_009013812.1"/>
</dbReference>
<organism evidence="2 3">
    <name type="scientific">Helobdella robusta</name>
    <name type="common">Californian leech</name>
    <dbReference type="NCBI Taxonomy" id="6412"/>
    <lineage>
        <taxon>Eukaryota</taxon>
        <taxon>Metazoa</taxon>
        <taxon>Spiralia</taxon>
        <taxon>Lophotrochozoa</taxon>
        <taxon>Annelida</taxon>
        <taxon>Clitellata</taxon>
        <taxon>Hirudinea</taxon>
        <taxon>Rhynchobdellida</taxon>
        <taxon>Glossiphoniidae</taxon>
        <taxon>Helobdella</taxon>
    </lineage>
</organism>
<dbReference type="HOGENOM" id="CLU_1940364_0_0_1"/>
<dbReference type="GeneID" id="20202227"/>
<dbReference type="STRING" id="6412.T1F077"/>
<dbReference type="Proteomes" id="UP000015101">
    <property type="component" value="Unassembled WGS sequence"/>
</dbReference>
<dbReference type="CTD" id="20202227"/>
<dbReference type="EMBL" id="AMQM01002902">
    <property type="status" value="NOT_ANNOTATED_CDS"/>
    <property type="molecule type" value="Genomic_DNA"/>
</dbReference>
<dbReference type="InParanoid" id="T1F077"/>
<dbReference type="OrthoDB" id="2306477at2759"/>
<dbReference type="SUPFAM" id="SSF54695">
    <property type="entry name" value="POZ domain"/>
    <property type="match status" value="1"/>
</dbReference>
<evidence type="ECO:0008006" key="4">
    <source>
        <dbReference type="Google" id="ProtNLM"/>
    </source>
</evidence>
<dbReference type="EnsemblMetazoa" id="HelroT168136">
    <property type="protein sequence ID" value="HelroP168136"/>
    <property type="gene ID" value="HelroG168136"/>
</dbReference>
<reference evidence="2" key="3">
    <citation type="submission" date="2015-06" db="UniProtKB">
        <authorList>
            <consortium name="EnsemblMetazoa"/>
        </authorList>
    </citation>
    <scope>IDENTIFICATION</scope>
</reference>
<name>T1F077_HELRO</name>
<dbReference type="Gene3D" id="3.30.710.10">
    <property type="entry name" value="Potassium Channel Kv1.1, Chain A"/>
    <property type="match status" value="1"/>
</dbReference>
<protein>
    <recommendedName>
        <fullName evidence="4">BTB domain-containing protein</fullName>
    </recommendedName>
</protein>
<proteinExistence type="predicted"/>
<accession>T1F077</accession>
<dbReference type="InterPro" id="IPR011333">
    <property type="entry name" value="SKP1/BTB/POZ_sf"/>
</dbReference>
<evidence type="ECO:0000313" key="3">
    <source>
        <dbReference type="Proteomes" id="UP000015101"/>
    </source>
</evidence>
<evidence type="ECO:0000313" key="2">
    <source>
        <dbReference type="EnsemblMetazoa" id="HelroP168136"/>
    </source>
</evidence>
<reference evidence="1 3" key="2">
    <citation type="journal article" date="2013" name="Nature">
        <title>Insights into bilaterian evolution from three spiralian genomes.</title>
        <authorList>
            <person name="Simakov O."/>
            <person name="Marletaz F."/>
            <person name="Cho S.J."/>
            <person name="Edsinger-Gonzales E."/>
            <person name="Havlak P."/>
            <person name="Hellsten U."/>
            <person name="Kuo D.H."/>
            <person name="Larsson T."/>
            <person name="Lv J."/>
            <person name="Arendt D."/>
            <person name="Savage R."/>
            <person name="Osoegawa K."/>
            <person name="de Jong P."/>
            <person name="Grimwood J."/>
            <person name="Chapman J.A."/>
            <person name="Shapiro H."/>
            <person name="Aerts A."/>
            <person name="Otillar R.P."/>
            <person name="Terry A.Y."/>
            <person name="Boore J.L."/>
            <person name="Grigoriev I.V."/>
            <person name="Lindberg D.R."/>
            <person name="Seaver E.C."/>
            <person name="Weisblat D.A."/>
            <person name="Putnam N.H."/>
            <person name="Rokhsar D.S."/>
        </authorList>
    </citation>
    <scope>NUCLEOTIDE SEQUENCE</scope>
</reference>
<reference evidence="3" key="1">
    <citation type="submission" date="2012-12" db="EMBL/GenBank/DDBJ databases">
        <authorList>
            <person name="Hellsten U."/>
            <person name="Grimwood J."/>
            <person name="Chapman J.A."/>
            <person name="Shapiro H."/>
            <person name="Aerts A."/>
            <person name="Otillar R.P."/>
            <person name="Terry A.Y."/>
            <person name="Boore J.L."/>
            <person name="Simakov O."/>
            <person name="Marletaz F."/>
            <person name="Cho S.-J."/>
            <person name="Edsinger-Gonzales E."/>
            <person name="Havlak P."/>
            <person name="Kuo D.-H."/>
            <person name="Larsson T."/>
            <person name="Lv J."/>
            <person name="Arendt D."/>
            <person name="Savage R."/>
            <person name="Osoegawa K."/>
            <person name="de Jong P."/>
            <person name="Lindberg D.R."/>
            <person name="Seaver E.C."/>
            <person name="Weisblat D.A."/>
            <person name="Putnam N.H."/>
            <person name="Grigoriev I.V."/>
            <person name="Rokhsar D.S."/>
        </authorList>
    </citation>
    <scope>NUCLEOTIDE SEQUENCE</scope>
</reference>
<evidence type="ECO:0000313" key="1">
    <source>
        <dbReference type="EMBL" id="ESO10246.1"/>
    </source>
</evidence>
<dbReference type="OMA" id="AVNIRNC"/>
<gene>
    <name evidence="2" type="primary">20202227</name>
    <name evidence="1" type="ORF">HELRODRAFT_168136</name>
</gene>
<keyword evidence="3" id="KW-1185">Reference proteome</keyword>
<sequence length="130" mass="15260">MPTGMLPGHRFVFAARSSKWVFEESNNSIILDFSVYPNNVAQAVVKWTYTDEVEWYTDEKEEDFLLNLLRAAHQFYLLPLKNSCEQRLISYSGSNNCLRYYQVADDVEALALKNYSAQIISNYWVNFFYN</sequence>
<dbReference type="EMBL" id="KB095905">
    <property type="protein sequence ID" value="ESO10246.1"/>
    <property type="molecule type" value="Genomic_DNA"/>
</dbReference>
<dbReference type="AlphaFoldDB" id="T1F077"/>